<dbReference type="PROSITE" id="PS50931">
    <property type="entry name" value="HTH_LYSR"/>
    <property type="match status" value="1"/>
</dbReference>
<dbReference type="Gene3D" id="3.40.190.290">
    <property type="match status" value="1"/>
</dbReference>
<evidence type="ECO:0000256" key="2">
    <source>
        <dbReference type="ARBA" id="ARBA00023015"/>
    </source>
</evidence>
<evidence type="ECO:0000256" key="3">
    <source>
        <dbReference type="ARBA" id="ARBA00023125"/>
    </source>
</evidence>
<dbReference type="Pfam" id="PF00126">
    <property type="entry name" value="HTH_1"/>
    <property type="match status" value="1"/>
</dbReference>
<organism evidence="6 7">
    <name type="scientific">Agrobacterium genomosp. 13 str. CFBP 6927</name>
    <dbReference type="NCBI Taxonomy" id="1183428"/>
    <lineage>
        <taxon>Bacteria</taxon>
        <taxon>Pseudomonadati</taxon>
        <taxon>Pseudomonadota</taxon>
        <taxon>Alphaproteobacteria</taxon>
        <taxon>Hyphomicrobiales</taxon>
        <taxon>Rhizobiaceae</taxon>
        <taxon>Rhizobium/Agrobacterium group</taxon>
        <taxon>Agrobacterium</taxon>
        <taxon>Agrobacterium tumefaciens complex</taxon>
    </lineage>
</organism>
<evidence type="ECO:0000259" key="5">
    <source>
        <dbReference type="PROSITE" id="PS50931"/>
    </source>
</evidence>
<keyword evidence="2" id="KW-0805">Transcription regulation</keyword>
<comment type="similarity">
    <text evidence="1">Belongs to the LysR transcriptional regulatory family.</text>
</comment>
<evidence type="ECO:0000256" key="4">
    <source>
        <dbReference type="ARBA" id="ARBA00023163"/>
    </source>
</evidence>
<dbReference type="EC" id="4.2.1.1" evidence="6"/>
<dbReference type="Proteomes" id="UP000191812">
    <property type="component" value="Unassembled WGS sequence"/>
</dbReference>
<dbReference type="PANTHER" id="PTHR30537:SF58">
    <property type="entry name" value="HTH-TYPE TRANSCRIPTIONAL REGULATOR PERR"/>
    <property type="match status" value="1"/>
</dbReference>
<keyword evidence="4" id="KW-0804">Transcription</keyword>
<dbReference type="SUPFAM" id="SSF53850">
    <property type="entry name" value="Periplasmic binding protein-like II"/>
    <property type="match status" value="1"/>
</dbReference>
<dbReference type="InterPro" id="IPR036388">
    <property type="entry name" value="WH-like_DNA-bd_sf"/>
</dbReference>
<evidence type="ECO:0000313" key="7">
    <source>
        <dbReference type="Proteomes" id="UP000191812"/>
    </source>
</evidence>
<comment type="caution">
    <text evidence="6">The sequence shown here is derived from an EMBL/GenBank/DDBJ whole genome shotgun (WGS) entry which is preliminary data.</text>
</comment>
<accession>A0ABM9VNK6</accession>
<gene>
    <name evidence="6" type="ORF">AGR13a_Lc90374</name>
</gene>
<evidence type="ECO:0000313" key="6">
    <source>
        <dbReference type="EMBL" id="CUX66057.1"/>
    </source>
</evidence>
<sequence>MRHQSGDDIGAFLAVCEAGSFVAASVRLRLSASAVAKSVGRLENRLGIRLFQRTTRRLHLTAEGVIYRDVCQRARKEIERTEAAIAGLAHEPVGTLNVSLPPLFGARIVAPALYALCRQWVNLDFSISTSTEPSNLLDGTTDLAVRIGEVPDVSGLKARLLGHQRIVLCASKAYFEGRPVPQKIEDLADHTVIASPRNGKPAPWQFRGAESELLTWHPKARLLLDGSLLTFSAIVEGQGLGLLPRWLIRDELSSGRLVSVLDDRVAGHLPIHVLWPASPVMLPRLRVAIDAIVHATRPLFMDGTLA</sequence>
<keyword evidence="3" id="KW-0238">DNA-binding</keyword>
<dbReference type="Gene3D" id="1.10.10.10">
    <property type="entry name" value="Winged helix-like DNA-binding domain superfamily/Winged helix DNA-binding domain"/>
    <property type="match status" value="1"/>
</dbReference>
<evidence type="ECO:0000256" key="1">
    <source>
        <dbReference type="ARBA" id="ARBA00009437"/>
    </source>
</evidence>
<dbReference type="InterPro" id="IPR005119">
    <property type="entry name" value="LysR_subst-bd"/>
</dbReference>
<feature type="domain" description="HTH lysR-type" evidence="5">
    <location>
        <begin position="11"/>
        <end position="61"/>
    </location>
</feature>
<dbReference type="InterPro" id="IPR058163">
    <property type="entry name" value="LysR-type_TF_proteobact-type"/>
</dbReference>
<protein>
    <submittedName>
        <fullName evidence="6">Transcriptional regulator protein, LysR family protein</fullName>
        <ecNumber evidence="6">4.2.1.1</ecNumber>
    </submittedName>
</protein>
<dbReference type="GO" id="GO:0004089">
    <property type="term" value="F:carbonate dehydratase activity"/>
    <property type="evidence" value="ECO:0007669"/>
    <property type="project" value="UniProtKB-EC"/>
</dbReference>
<dbReference type="EMBL" id="FBWH01000048">
    <property type="protein sequence ID" value="CUX66057.1"/>
    <property type="molecule type" value="Genomic_DNA"/>
</dbReference>
<dbReference type="PANTHER" id="PTHR30537">
    <property type="entry name" value="HTH-TYPE TRANSCRIPTIONAL REGULATOR"/>
    <property type="match status" value="1"/>
</dbReference>
<proteinExistence type="inferred from homology"/>
<dbReference type="SUPFAM" id="SSF46785">
    <property type="entry name" value="Winged helix' DNA-binding domain"/>
    <property type="match status" value="1"/>
</dbReference>
<name>A0ABM9VNK6_9HYPH</name>
<reference evidence="6 7" key="1">
    <citation type="submission" date="2016-01" db="EMBL/GenBank/DDBJ databases">
        <authorList>
            <person name="Regsiter A."/>
            <person name="william w."/>
        </authorList>
    </citation>
    <scope>NUCLEOTIDE SEQUENCE [LARGE SCALE GENOMIC DNA]</scope>
    <source>
        <strain evidence="6 7">CFBP 6927</strain>
    </source>
</reference>
<keyword evidence="7" id="KW-1185">Reference proteome</keyword>
<keyword evidence="6" id="KW-0456">Lyase</keyword>
<dbReference type="InterPro" id="IPR000847">
    <property type="entry name" value="LysR_HTH_N"/>
</dbReference>
<dbReference type="Pfam" id="PF03466">
    <property type="entry name" value="LysR_substrate"/>
    <property type="match status" value="1"/>
</dbReference>
<dbReference type="InterPro" id="IPR036390">
    <property type="entry name" value="WH_DNA-bd_sf"/>
</dbReference>